<accession>A0AC61RUU7</accession>
<organism evidence="1 2">
    <name type="scientific">Petralouisia muris</name>
    <dbReference type="NCBI Taxonomy" id="3032872"/>
    <lineage>
        <taxon>Bacteria</taxon>
        <taxon>Bacillati</taxon>
        <taxon>Bacillota</taxon>
        <taxon>Clostridia</taxon>
        <taxon>Lachnospirales</taxon>
        <taxon>Lachnospiraceae</taxon>
        <taxon>Petralouisia</taxon>
    </lineage>
</organism>
<keyword evidence="2" id="KW-1185">Reference proteome</keyword>
<evidence type="ECO:0000313" key="2">
    <source>
        <dbReference type="Proteomes" id="UP000304953"/>
    </source>
</evidence>
<comment type="caution">
    <text evidence="1">The sequence shown here is derived from an EMBL/GenBank/DDBJ whole genome shotgun (WGS) entry which is preliminary data.</text>
</comment>
<reference evidence="1" key="1">
    <citation type="submission" date="2019-04" db="EMBL/GenBank/DDBJ databases">
        <title>Microbes associate with the intestines of laboratory mice.</title>
        <authorList>
            <person name="Navarre W."/>
            <person name="Wong E."/>
            <person name="Huang K."/>
            <person name="Tropini C."/>
            <person name="Ng K."/>
            <person name="Yu B."/>
        </authorList>
    </citation>
    <scope>NUCLEOTIDE SEQUENCE</scope>
    <source>
        <strain evidence="1">NM01_1-7b</strain>
    </source>
</reference>
<gene>
    <name evidence="1" type="ORF">E5329_13585</name>
</gene>
<proteinExistence type="predicted"/>
<dbReference type="Proteomes" id="UP000304953">
    <property type="component" value="Unassembled WGS sequence"/>
</dbReference>
<protein>
    <submittedName>
        <fullName evidence="1">Uncharacterized protein</fullName>
    </submittedName>
</protein>
<dbReference type="EMBL" id="SRYA01000026">
    <property type="protein sequence ID" value="TGY95608.1"/>
    <property type="molecule type" value="Genomic_DNA"/>
</dbReference>
<sequence>MSKLSKSQIKKEMRLLYPAPAPQRKEQFLRELSYPQSSPLETIAVQIGYIRKFVWILSLLLITSALAFGNSYWQQAEDYGMLWCVSAVTPLLAALAVTETFRSSAYGMAELEMAAKHNLQQILLIRMGAIGGVDFLLIMAALPFLVEKEQISIFRGAVYLMAPWLCTCVIAFQIEKYAKGRDSIWYCCALGLFFSGISLGTENFQETVYGNEAFYLWLIVFFVFSAVLANQIWQICHQAEKWNRNLYLAR</sequence>
<name>A0AC61RUU7_9FIRM</name>
<evidence type="ECO:0000313" key="1">
    <source>
        <dbReference type="EMBL" id="TGY95608.1"/>
    </source>
</evidence>